<dbReference type="PANTHER" id="PTHR33295:SF20">
    <property type="entry name" value="ATPASE"/>
    <property type="match status" value="1"/>
</dbReference>
<evidence type="ECO:0000313" key="3">
    <source>
        <dbReference type="Proteomes" id="UP000182121"/>
    </source>
</evidence>
<evidence type="ECO:0000259" key="1">
    <source>
        <dbReference type="Pfam" id="PF13635"/>
    </source>
</evidence>
<dbReference type="AlphaFoldDB" id="A0A1I0K586"/>
<feature type="domain" description="DUF4143" evidence="1">
    <location>
        <begin position="35"/>
        <end position="172"/>
    </location>
</feature>
<organism evidence="2 3">
    <name type="scientific">Enterocloster clostridioformis</name>
    <dbReference type="NCBI Taxonomy" id="1531"/>
    <lineage>
        <taxon>Bacteria</taxon>
        <taxon>Bacillati</taxon>
        <taxon>Bacillota</taxon>
        <taxon>Clostridia</taxon>
        <taxon>Lachnospirales</taxon>
        <taxon>Lachnospiraceae</taxon>
        <taxon>Enterocloster</taxon>
    </lineage>
</organism>
<dbReference type="Pfam" id="PF13635">
    <property type="entry name" value="DUF4143"/>
    <property type="match status" value="1"/>
</dbReference>
<reference evidence="2 3" key="1">
    <citation type="submission" date="2016-10" db="EMBL/GenBank/DDBJ databases">
        <authorList>
            <person name="Varghese N."/>
            <person name="Submissions S."/>
        </authorList>
    </citation>
    <scope>NUCLEOTIDE SEQUENCE [LARGE SCALE GENOMIC DNA]</scope>
    <source>
        <strain evidence="2 3">NLAE-zl-C196</strain>
    </source>
</reference>
<name>A0A1I0K586_9FIRM</name>
<proteinExistence type="predicted"/>
<comment type="caution">
    <text evidence="2">The sequence shown here is derived from an EMBL/GenBank/DDBJ whole genome shotgun (WGS) entry which is preliminary data.</text>
</comment>
<dbReference type="Proteomes" id="UP000182121">
    <property type="component" value="Unassembled WGS sequence"/>
</dbReference>
<sequence>MNYLQNSSFPGALELARKQDIRVYLEGIYNTILLKDIVTRKKISDPSMLQSVVEFMFDNIGNMYSSTKIANAMTSSGRKISVPTVENYLSALCDSFILYKVGRYDIKGKQYLATGAKYYVADIGLRYFILGTKQADMGHILENIVYLELIRRGYEVHIGKVGDAEVDFIAIGAEGEEYYQVSQTVLEEQTLKRELSSLDAIKDHNPKYLLTMDYTPLTSYNGIKQVNVLEWLLKK</sequence>
<dbReference type="PANTHER" id="PTHR33295">
    <property type="entry name" value="ATPASE"/>
    <property type="match status" value="1"/>
</dbReference>
<dbReference type="RefSeq" id="WP_330391785.1">
    <property type="nucleotide sequence ID" value="NZ_FOIO01000090.1"/>
</dbReference>
<protein>
    <recommendedName>
        <fullName evidence="1">DUF4143 domain-containing protein</fullName>
    </recommendedName>
</protein>
<evidence type="ECO:0000313" key="2">
    <source>
        <dbReference type="EMBL" id="SEU18678.1"/>
    </source>
</evidence>
<dbReference type="EMBL" id="FOIO01000090">
    <property type="protein sequence ID" value="SEU18678.1"/>
    <property type="molecule type" value="Genomic_DNA"/>
</dbReference>
<dbReference type="InterPro" id="IPR025420">
    <property type="entry name" value="DUF4143"/>
</dbReference>
<accession>A0A1I0K586</accession>
<gene>
    <name evidence="2" type="ORF">SAMN05216521_109014</name>
</gene>